<dbReference type="InterPro" id="IPR036770">
    <property type="entry name" value="Ankyrin_rpt-contain_sf"/>
</dbReference>
<comment type="caution">
    <text evidence="4">The sequence shown here is derived from an EMBL/GenBank/DDBJ whole genome shotgun (WGS) entry which is preliminary data.</text>
</comment>
<dbReference type="PANTHER" id="PTHR24180">
    <property type="entry name" value="CYCLIN-DEPENDENT KINASE INHIBITOR 2C-RELATED"/>
    <property type="match status" value="1"/>
</dbReference>
<proteinExistence type="predicted"/>
<dbReference type="InterPro" id="IPR002110">
    <property type="entry name" value="Ankyrin_rpt"/>
</dbReference>
<evidence type="ECO:0000313" key="5">
    <source>
        <dbReference type="Proteomes" id="UP000596742"/>
    </source>
</evidence>
<dbReference type="PROSITE" id="PS50088">
    <property type="entry name" value="ANK_REPEAT"/>
    <property type="match status" value="1"/>
</dbReference>
<dbReference type="EMBL" id="UYJE01006625">
    <property type="protein sequence ID" value="VDI47600.1"/>
    <property type="molecule type" value="Genomic_DNA"/>
</dbReference>
<dbReference type="SUPFAM" id="SSF48403">
    <property type="entry name" value="Ankyrin repeat"/>
    <property type="match status" value="1"/>
</dbReference>
<organism evidence="4 5">
    <name type="scientific">Mytilus galloprovincialis</name>
    <name type="common">Mediterranean mussel</name>
    <dbReference type="NCBI Taxonomy" id="29158"/>
    <lineage>
        <taxon>Eukaryota</taxon>
        <taxon>Metazoa</taxon>
        <taxon>Spiralia</taxon>
        <taxon>Lophotrochozoa</taxon>
        <taxon>Mollusca</taxon>
        <taxon>Bivalvia</taxon>
        <taxon>Autobranchia</taxon>
        <taxon>Pteriomorphia</taxon>
        <taxon>Mytilida</taxon>
        <taxon>Mytiloidea</taxon>
        <taxon>Mytilidae</taxon>
        <taxon>Mytilinae</taxon>
        <taxon>Mytilus</taxon>
    </lineage>
</organism>
<dbReference type="Proteomes" id="UP000596742">
    <property type="component" value="Unassembled WGS sequence"/>
</dbReference>
<sequence>MGSSEQKRLSRESCEDGISIMHLLVMHWNFEMLILLKWNVLVNWEEKDDDESTPLHYAFCHSNYMFILIAIELNLNFTARYKNGSTPFHSAALCKSLTLKEFMLLDTKYKLTIPDVKAKDNNGLSILQYGSLLTYNYDIDYNECVSMHKRRLYPLLILKVYAEDEFQNALLMIPEIHISIAEFDGPHIAEIVLNCENAIQCNGKVSSVHIIIQNDRGKFWWYSGKNFLISFDNFTARNLDICVDNEGYNVLQRAALGGNMVAVQYLIDKGMNVTVLSRNVDNLLYLAIVRTPVSEYSFVPLYYHNSTRVYIRQYISATDNVTQDYMIQDQENGTVDFADTLDYILNVLSKLLNTQLAMLRNHMCPSRKKKLELIHLAASKSFFSISEDMYTPIWNQHFDLSRF</sequence>
<evidence type="ECO:0000313" key="4">
    <source>
        <dbReference type="EMBL" id="VDI47600.1"/>
    </source>
</evidence>
<keyword evidence="2 3" id="KW-0040">ANK repeat</keyword>
<evidence type="ECO:0000256" key="1">
    <source>
        <dbReference type="ARBA" id="ARBA00022737"/>
    </source>
</evidence>
<protein>
    <submittedName>
        <fullName evidence="4">Uncharacterized protein</fullName>
    </submittedName>
</protein>
<keyword evidence="1" id="KW-0677">Repeat</keyword>
<dbReference type="OrthoDB" id="10475273at2759"/>
<dbReference type="AlphaFoldDB" id="A0A8B6FEL6"/>
<feature type="repeat" description="ANK" evidence="3">
    <location>
        <begin position="246"/>
        <end position="278"/>
    </location>
</feature>
<evidence type="ECO:0000256" key="3">
    <source>
        <dbReference type="PROSITE-ProRule" id="PRU00023"/>
    </source>
</evidence>
<dbReference type="InterPro" id="IPR051637">
    <property type="entry name" value="Ank_repeat_dom-contain_49"/>
</dbReference>
<dbReference type="PANTHER" id="PTHR24180:SF57">
    <property type="entry name" value="ANKYRIN REPEAT DOMAIN-CONTAINING PROTEIN 39"/>
    <property type="match status" value="1"/>
</dbReference>
<gene>
    <name evidence="4" type="ORF">MGAL_10B076434</name>
</gene>
<dbReference type="Gene3D" id="1.25.40.20">
    <property type="entry name" value="Ankyrin repeat-containing domain"/>
    <property type="match status" value="2"/>
</dbReference>
<evidence type="ECO:0000256" key="2">
    <source>
        <dbReference type="ARBA" id="ARBA00023043"/>
    </source>
</evidence>
<keyword evidence="5" id="KW-1185">Reference proteome</keyword>
<reference evidence="4" key="1">
    <citation type="submission" date="2018-11" db="EMBL/GenBank/DDBJ databases">
        <authorList>
            <person name="Alioto T."/>
            <person name="Alioto T."/>
        </authorList>
    </citation>
    <scope>NUCLEOTIDE SEQUENCE</scope>
</reference>
<dbReference type="SMART" id="SM00248">
    <property type="entry name" value="ANK"/>
    <property type="match status" value="3"/>
</dbReference>
<name>A0A8B6FEL6_MYTGA</name>
<accession>A0A8B6FEL6</accession>